<comment type="catalytic activity">
    <reaction evidence="1">
        <text>L-serine + acetyl-CoA = O-acetyl-L-serine + CoA</text>
        <dbReference type="Rhea" id="RHEA:24560"/>
        <dbReference type="ChEBI" id="CHEBI:33384"/>
        <dbReference type="ChEBI" id="CHEBI:57287"/>
        <dbReference type="ChEBI" id="CHEBI:57288"/>
        <dbReference type="ChEBI" id="CHEBI:58340"/>
        <dbReference type="EC" id="2.3.1.30"/>
    </reaction>
</comment>
<evidence type="ECO:0000256" key="2">
    <source>
        <dbReference type="SAM" id="Phobius"/>
    </source>
</evidence>
<keyword evidence="2" id="KW-1133">Transmembrane helix</keyword>
<dbReference type="InterPro" id="IPR011004">
    <property type="entry name" value="Trimer_LpxA-like_sf"/>
</dbReference>
<dbReference type="EMBL" id="ARZX01000003">
    <property type="protein sequence ID" value="EWH14542.1"/>
    <property type="molecule type" value="Genomic_DNA"/>
</dbReference>
<dbReference type="Pfam" id="PF00132">
    <property type="entry name" value="Hexapep"/>
    <property type="match status" value="1"/>
</dbReference>
<comment type="caution">
    <text evidence="3">The sequence shown here is derived from an EMBL/GenBank/DDBJ whole genome shotgun (WGS) entry which is preliminary data.</text>
</comment>
<organism evidence="3 4">
    <name type="scientific">Cellulophaga geojensis KL-A</name>
    <dbReference type="NCBI Taxonomy" id="1328323"/>
    <lineage>
        <taxon>Bacteria</taxon>
        <taxon>Pseudomonadati</taxon>
        <taxon>Bacteroidota</taxon>
        <taxon>Flavobacteriia</taxon>
        <taxon>Flavobacteriales</taxon>
        <taxon>Flavobacteriaceae</taxon>
        <taxon>Cellulophaga</taxon>
    </lineage>
</organism>
<feature type="transmembrane region" description="Helical" evidence="2">
    <location>
        <begin position="20"/>
        <end position="41"/>
    </location>
</feature>
<proteinExistence type="inferred from homology"/>
<dbReference type="PIRSF" id="PIRSF000441">
    <property type="entry name" value="CysE"/>
    <property type="match status" value="1"/>
</dbReference>
<dbReference type="Proteomes" id="UP000019275">
    <property type="component" value="Unassembled WGS sequence"/>
</dbReference>
<name>A0ABN0RRV9_9FLAO</name>
<accession>A0ABN0RRV9</accession>
<dbReference type="PANTHER" id="PTHR42811">
    <property type="entry name" value="SERINE ACETYLTRANSFERASE"/>
    <property type="match status" value="1"/>
</dbReference>
<keyword evidence="1" id="KW-0012">Acyltransferase</keyword>
<dbReference type="RefSeq" id="WP_034644216.1">
    <property type="nucleotide sequence ID" value="NZ_ARZX01000003.1"/>
</dbReference>
<comment type="similarity">
    <text evidence="1">Belongs to the transferase hexapeptide repeat family.</text>
</comment>
<keyword evidence="2" id="KW-0812">Transmembrane</keyword>
<evidence type="ECO:0000313" key="3">
    <source>
        <dbReference type="EMBL" id="EWH14542.1"/>
    </source>
</evidence>
<keyword evidence="2" id="KW-0472">Membrane</keyword>
<dbReference type="SUPFAM" id="SSF51161">
    <property type="entry name" value="Trimeric LpxA-like enzymes"/>
    <property type="match status" value="1"/>
</dbReference>
<dbReference type="EC" id="2.3.1.30" evidence="1"/>
<dbReference type="InterPro" id="IPR005881">
    <property type="entry name" value="Ser_O-AcTrfase"/>
</dbReference>
<reference evidence="3 4" key="1">
    <citation type="journal article" date="2014" name="Genome Announc.">
        <title>Draft Genome Sequence of the Carrageenan-Degrading Bacterium Cellulophaga sp. Strain KL-A, Isolated from Decaying Marine Algae.</title>
        <authorList>
            <person name="Shan D."/>
            <person name="Ying J."/>
            <person name="Li X."/>
            <person name="Gao Z."/>
            <person name="Wei G."/>
            <person name="Shao Z."/>
        </authorList>
    </citation>
    <scope>NUCLEOTIDE SEQUENCE [LARGE SCALE GENOMIC DNA]</scope>
    <source>
        <strain evidence="3 4">KL-A</strain>
    </source>
</reference>
<evidence type="ECO:0000256" key="1">
    <source>
        <dbReference type="PIRNR" id="PIRNR000441"/>
    </source>
</evidence>
<protein>
    <recommendedName>
        <fullName evidence="1">Serine acetyltransferase</fullName>
        <ecNumber evidence="1">2.3.1.30</ecNumber>
    </recommendedName>
</protein>
<sequence length="176" mass="20154">MRSFKRDIQLYKIGKKTSTLRVFLDINIWIVLVYRFSNFFYNKNLFFISKIFWLFNRIIFSIDIDPGASLGPGLKLVHPIGIVIGRDVFSEGDLFVYQNVTIGGSDNKLRYYNGKKIEQPYFHKNVKIYSSSVVIGPIVVGNNSVIAANSTIFKDISANTMAYSVNMFKAIKEIEK</sequence>
<evidence type="ECO:0000313" key="4">
    <source>
        <dbReference type="Proteomes" id="UP000019275"/>
    </source>
</evidence>
<dbReference type="Gene3D" id="2.160.10.10">
    <property type="entry name" value="Hexapeptide repeat proteins"/>
    <property type="match status" value="1"/>
</dbReference>
<keyword evidence="1" id="KW-0808">Transferase</keyword>
<keyword evidence="4" id="KW-1185">Reference proteome</keyword>
<dbReference type="InterPro" id="IPR001451">
    <property type="entry name" value="Hexapep"/>
</dbReference>
<gene>
    <name evidence="3" type="ORF">KLA_04222</name>
</gene>